<keyword evidence="2 6" id="KW-0698">rRNA processing</keyword>
<evidence type="ECO:0000256" key="6">
    <source>
        <dbReference type="HAMAP-Rule" id="MF_01007"/>
    </source>
</evidence>
<evidence type="ECO:0000256" key="5">
    <source>
        <dbReference type="ARBA" id="ARBA00022691"/>
    </source>
</evidence>
<dbReference type="GO" id="GO:0070475">
    <property type="term" value="P:rRNA base methylation"/>
    <property type="evidence" value="ECO:0007669"/>
    <property type="project" value="UniProtKB-UniRule"/>
</dbReference>
<keyword evidence="6" id="KW-0963">Cytoplasm</keyword>
<dbReference type="HAMAP" id="MF_01007">
    <property type="entry name" value="16SrRNA_methyltr_H"/>
    <property type="match status" value="1"/>
</dbReference>
<keyword evidence="5 6" id="KW-0949">S-adenosyl-L-methionine</keyword>
<name>A0A1H7X4M8_9BACT</name>
<evidence type="ECO:0000313" key="9">
    <source>
        <dbReference type="Proteomes" id="UP000198744"/>
    </source>
</evidence>
<feature type="binding site" evidence="6">
    <location>
        <position position="57"/>
    </location>
    <ligand>
        <name>S-adenosyl-L-methionine</name>
        <dbReference type="ChEBI" id="CHEBI:59789"/>
    </ligand>
</feature>
<protein>
    <recommendedName>
        <fullName evidence="6">Ribosomal RNA small subunit methyltransferase H</fullName>
        <ecNumber evidence="6">2.1.1.199</ecNumber>
    </recommendedName>
    <alternativeName>
        <fullName evidence="6">16S rRNA m(4)C1402 methyltransferase</fullName>
    </alternativeName>
    <alternativeName>
        <fullName evidence="6">rRNA (cytosine-N(4)-)-methyltransferase RsmH</fullName>
    </alternativeName>
</protein>
<dbReference type="PIRSF" id="PIRSF004486">
    <property type="entry name" value="MraW"/>
    <property type="match status" value="1"/>
</dbReference>
<comment type="similarity">
    <text evidence="1 6">Belongs to the methyltransferase superfamily. RsmH family.</text>
</comment>
<reference evidence="8 9" key="1">
    <citation type="submission" date="2016-10" db="EMBL/GenBank/DDBJ databases">
        <authorList>
            <person name="de Groot N.N."/>
        </authorList>
    </citation>
    <scope>NUCLEOTIDE SEQUENCE [LARGE SCALE GENOMIC DNA]</scope>
    <source>
        <strain evidence="8 9">DSM 8423</strain>
    </source>
</reference>
<dbReference type="EMBL" id="FOBS01000009">
    <property type="protein sequence ID" value="SEM28832.1"/>
    <property type="molecule type" value="Genomic_DNA"/>
</dbReference>
<evidence type="ECO:0000256" key="7">
    <source>
        <dbReference type="SAM" id="MobiDB-lite"/>
    </source>
</evidence>
<gene>
    <name evidence="6" type="primary">rsmH</name>
    <name evidence="8" type="ORF">SAMN04489760_10964</name>
</gene>
<dbReference type="Proteomes" id="UP000198744">
    <property type="component" value="Unassembled WGS sequence"/>
</dbReference>
<feature type="binding site" evidence="6">
    <location>
        <position position="105"/>
    </location>
    <ligand>
        <name>S-adenosyl-L-methionine</name>
        <dbReference type="ChEBI" id="CHEBI:59789"/>
    </ligand>
</feature>
<dbReference type="GO" id="GO:0071424">
    <property type="term" value="F:rRNA (cytosine-N4-)-methyltransferase activity"/>
    <property type="evidence" value="ECO:0007669"/>
    <property type="project" value="UniProtKB-UniRule"/>
</dbReference>
<dbReference type="InterPro" id="IPR002903">
    <property type="entry name" value="RsmH"/>
</dbReference>
<dbReference type="Gene3D" id="3.40.50.150">
    <property type="entry name" value="Vaccinia Virus protein VP39"/>
    <property type="match status" value="1"/>
</dbReference>
<dbReference type="GO" id="GO:0005737">
    <property type="term" value="C:cytoplasm"/>
    <property type="evidence" value="ECO:0007669"/>
    <property type="project" value="UniProtKB-SubCell"/>
</dbReference>
<dbReference type="Gene3D" id="1.10.150.170">
    <property type="entry name" value="Putative methyltransferase TM0872, insert domain"/>
    <property type="match status" value="1"/>
</dbReference>
<comment type="catalytic activity">
    <reaction evidence="6">
        <text>cytidine(1402) in 16S rRNA + S-adenosyl-L-methionine = N(4)-methylcytidine(1402) in 16S rRNA + S-adenosyl-L-homocysteine + H(+)</text>
        <dbReference type="Rhea" id="RHEA:42928"/>
        <dbReference type="Rhea" id="RHEA-COMP:10286"/>
        <dbReference type="Rhea" id="RHEA-COMP:10287"/>
        <dbReference type="ChEBI" id="CHEBI:15378"/>
        <dbReference type="ChEBI" id="CHEBI:57856"/>
        <dbReference type="ChEBI" id="CHEBI:59789"/>
        <dbReference type="ChEBI" id="CHEBI:74506"/>
        <dbReference type="ChEBI" id="CHEBI:82748"/>
        <dbReference type="EC" id="2.1.1.199"/>
    </reaction>
</comment>
<feature type="region of interest" description="Disordered" evidence="7">
    <location>
        <begin position="288"/>
        <end position="315"/>
    </location>
</feature>
<dbReference type="InterPro" id="IPR029063">
    <property type="entry name" value="SAM-dependent_MTases_sf"/>
</dbReference>
<evidence type="ECO:0000256" key="1">
    <source>
        <dbReference type="ARBA" id="ARBA00010396"/>
    </source>
</evidence>
<dbReference type="NCBIfam" id="TIGR00006">
    <property type="entry name" value="16S rRNA (cytosine(1402)-N(4))-methyltransferase RsmH"/>
    <property type="match status" value="1"/>
</dbReference>
<keyword evidence="9" id="KW-1185">Reference proteome</keyword>
<evidence type="ECO:0000256" key="2">
    <source>
        <dbReference type="ARBA" id="ARBA00022552"/>
    </source>
</evidence>
<evidence type="ECO:0000313" key="8">
    <source>
        <dbReference type="EMBL" id="SEM28832.1"/>
    </source>
</evidence>
<dbReference type="AlphaFoldDB" id="A0A1H7X4M8"/>
<sequence length="315" mass="34484">MLVERDAYHEPVLLEEAVASLNCRSGGVYVDGTVGGGGHAGLILERSAPDGFLLGMDVDSEALEAAEKHLMDFGRRKHLVKANYANIREVLTDQDISKVDGILLDLGVSSHQLDTAERGFSFLHEAPLDMRMDPQSGRSAYDVVNACSERELKEIIRQYGEEIMAGRIARAIAAKRKEAPIRTTTRLAAIVVGALPGSARHKKIHPATRTFQALRIYVNNELANLYRAIQSGTDCLKSGGRFSIISFHSLEDGIVKNSFRSLEKGCICPTDMPFCSCGQSPRLKVVSRKPVSPSNEEVAANPRARSARLRTAERI</sequence>
<dbReference type="STRING" id="43775.SAMN04489760_10964"/>
<dbReference type="EC" id="2.1.1.199" evidence="6"/>
<evidence type="ECO:0000256" key="4">
    <source>
        <dbReference type="ARBA" id="ARBA00022679"/>
    </source>
</evidence>
<comment type="subcellular location">
    <subcellularLocation>
        <location evidence="6">Cytoplasm</location>
    </subcellularLocation>
</comment>
<proteinExistence type="inferred from homology"/>
<keyword evidence="3 6" id="KW-0489">Methyltransferase</keyword>
<dbReference type="Pfam" id="PF01795">
    <property type="entry name" value="Methyltransf_5"/>
    <property type="match status" value="1"/>
</dbReference>
<dbReference type="PANTHER" id="PTHR11265:SF0">
    <property type="entry name" value="12S RRNA N4-METHYLCYTIDINE METHYLTRANSFERASE"/>
    <property type="match status" value="1"/>
</dbReference>
<dbReference type="PANTHER" id="PTHR11265">
    <property type="entry name" value="S-ADENOSYL-METHYLTRANSFERASE MRAW"/>
    <property type="match status" value="1"/>
</dbReference>
<dbReference type="RefSeq" id="WP_093883183.1">
    <property type="nucleotide sequence ID" value="NZ_FOBS01000009.1"/>
</dbReference>
<feature type="binding site" evidence="6">
    <location>
        <position position="112"/>
    </location>
    <ligand>
        <name>S-adenosyl-L-methionine</name>
        <dbReference type="ChEBI" id="CHEBI:59789"/>
    </ligand>
</feature>
<organism evidence="8 9">
    <name type="scientific">Syntrophus gentianae</name>
    <dbReference type="NCBI Taxonomy" id="43775"/>
    <lineage>
        <taxon>Bacteria</taxon>
        <taxon>Pseudomonadati</taxon>
        <taxon>Thermodesulfobacteriota</taxon>
        <taxon>Syntrophia</taxon>
        <taxon>Syntrophales</taxon>
        <taxon>Syntrophaceae</taxon>
        <taxon>Syntrophus</taxon>
    </lineage>
</organism>
<comment type="function">
    <text evidence="6">Specifically methylates the N4 position of cytidine in position 1402 (C1402) of 16S rRNA.</text>
</comment>
<accession>A0A1H7X4M8</accession>
<feature type="binding site" evidence="6">
    <location>
        <begin position="37"/>
        <end position="39"/>
    </location>
    <ligand>
        <name>S-adenosyl-L-methionine</name>
        <dbReference type="ChEBI" id="CHEBI:59789"/>
    </ligand>
</feature>
<dbReference type="OrthoDB" id="9806637at2"/>
<dbReference type="SUPFAM" id="SSF53335">
    <property type="entry name" value="S-adenosyl-L-methionine-dependent methyltransferases"/>
    <property type="match status" value="1"/>
</dbReference>
<dbReference type="SUPFAM" id="SSF81799">
    <property type="entry name" value="Putative methyltransferase TM0872, insert domain"/>
    <property type="match status" value="1"/>
</dbReference>
<dbReference type="InterPro" id="IPR023397">
    <property type="entry name" value="SAM-dep_MeTrfase_MraW_recog"/>
</dbReference>
<evidence type="ECO:0000256" key="3">
    <source>
        <dbReference type="ARBA" id="ARBA00022603"/>
    </source>
</evidence>
<keyword evidence="4 6" id="KW-0808">Transferase</keyword>
<feature type="binding site" evidence="6">
    <location>
        <position position="84"/>
    </location>
    <ligand>
        <name>S-adenosyl-L-methionine</name>
        <dbReference type="ChEBI" id="CHEBI:59789"/>
    </ligand>
</feature>